<comment type="subcellular location">
    <subcellularLocation>
        <location evidence="1">Membrane</location>
    </subcellularLocation>
</comment>
<evidence type="ECO:0000313" key="5">
    <source>
        <dbReference type="Proteomes" id="UP000008633"/>
    </source>
</evidence>
<name>E6X309_NITSE</name>
<evidence type="ECO:0000256" key="1">
    <source>
        <dbReference type="ARBA" id="ARBA00004370"/>
    </source>
</evidence>
<dbReference type="Pfam" id="PF05433">
    <property type="entry name" value="Rick_17kDa_Anti"/>
    <property type="match status" value="1"/>
</dbReference>
<reference evidence="5" key="2">
    <citation type="submission" date="2011-01" db="EMBL/GenBank/DDBJ databases">
        <title>The complete genome of Nitratifractor salsuginis DSM 16511.</title>
        <authorList>
            <consortium name="US DOE Joint Genome Institute (JGI-PGF)"/>
            <person name="Lucas S."/>
            <person name="Copeland A."/>
            <person name="Lapidus A."/>
            <person name="Bruce D."/>
            <person name="Goodwin L."/>
            <person name="Pitluck S."/>
            <person name="Kyrpides N."/>
            <person name="Mavromatis K."/>
            <person name="Ivanova N."/>
            <person name="Mikhailova N."/>
            <person name="Zeytun A."/>
            <person name="Detter J.C."/>
            <person name="Tapia R."/>
            <person name="Han C."/>
            <person name="Land M."/>
            <person name="Hauser L."/>
            <person name="Markowitz V."/>
            <person name="Cheng J.-F."/>
            <person name="Hugenholtz P."/>
            <person name="Woyke T."/>
            <person name="Wu D."/>
            <person name="Tindall B."/>
            <person name="Schuetze A."/>
            <person name="Brambilla E."/>
            <person name="Klenk H.-P."/>
            <person name="Eisen J.A."/>
        </authorList>
    </citation>
    <scope>NUCLEOTIDE SEQUENCE [LARGE SCALE GENOMIC DNA]</scope>
    <source>
        <strain evidence="5">DSM 16511 / JCM 12458 / E9I37-1</strain>
    </source>
</reference>
<gene>
    <name evidence="4" type="ordered locus">Nitsa_0893</name>
</gene>
<dbReference type="KEGG" id="nsa:Nitsa_0893"/>
<evidence type="ECO:0000256" key="2">
    <source>
        <dbReference type="ARBA" id="ARBA00023136"/>
    </source>
</evidence>
<dbReference type="STRING" id="749222.Nitsa_0893"/>
<dbReference type="HOGENOM" id="CLU_094245_2_0_7"/>
<dbReference type="AlphaFoldDB" id="E6X309"/>
<dbReference type="eggNOG" id="COG3134">
    <property type="taxonomic scope" value="Bacteria"/>
</dbReference>
<dbReference type="Proteomes" id="UP000008633">
    <property type="component" value="Chromosome"/>
</dbReference>
<keyword evidence="2" id="KW-0472">Membrane</keyword>
<dbReference type="PANTHER" id="PTHR35603:SF2">
    <property type="entry name" value="OUTER MEMBRANE LIPOPROTEIN"/>
    <property type="match status" value="1"/>
</dbReference>
<proteinExistence type="predicted"/>
<dbReference type="RefSeq" id="WP_013553847.1">
    <property type="nucleotide sequence ID" value="NC_014935.1"/>
</dbReference>
<feature type="domain" description="Glycine zipper 2TM" evidence="3">
    <location>
        <begin position="64"/>
        <end position="102"/>
    </location>
</feature>
<evidence type="ECO:0000313" key="4">
    <source>
        <dbReference type="EMBL" id="ADV46153.1"/>
    </source>
</evidence>
<dbReference type="GO" id="GO:0019867">
    <property type="term" value="C:outer membrane"/>
    <property type="evidence" value="ECO:0007669"/>
    <property type="project" value="InterPro"/>
</dbReference>
<dbReference type="InterPro" id="IPR051407">
    <property type="entry name" value="Bact_OM_lipoprot/Surf_antigen"/>
</dbReference>
<keyword evidence="5" id="KW-1185">Reference proteome</keyword>
<dbReference type="PANTHER" id="PTHR35603">
    <property type="match status" value="1"/>
</dbReference>
<protein>
    <submittedName>
        <fullName evidence="4">17 kDa surface antigen</fullName>
    </submittedName>
</protein>
<organism evidence="4 5">
    <name type="scientific">Nitratifractor salsuginis (strain DSM 16511 / JCM 12458 / E9I37-1)</name>
    <dbReference type="NCBI Taxonomy" id="749222"/>
    <lineage>
        <taxon>Bacteria</taxon>
        <taxon>Pseudomonadati</taxon>
        <taxon>Campylobacterota</taxon>
        <taxon>Epsilonproteobacteria</taxon>
        <taxon>Campylobacterales</taxon>
        <taxon>Sulfurovaceae</taxon>
        <taxon>Nitratifractor</taxon>
    </lineage>
</organism>
<dbReference type="InterPro" id="IPR008816">
    <property type="entry name" value="Gly_zipper_2TM_dom"/>
</dbReference>
<reference evidence="4 5" key="1">
    <citation type="journal article" date="2011" name="Stand. Genomic Sci.">
        <title>Complete genome sequence of Nitratifractor salsuginis type strain (E9I37-1).</title>
        <authorList>
            <person name="Anderson I."/>
            <person name="Sikorski J."/>
            <person name="Zeytun A."/>
            <person name="Nolan M."/>
            <person name="Lapidus A."/>
            <person name="Lucas S."/>
            <person name="Hammon N."/>
            <person name="Deshpande S."/>
            <person name="Cheng J.F."/>
            <person name="Tapia R."/>
            <person name="Han C."/>
            <person name="Goodwin L."/>
            <person name="Pitluck S."/>
            <person name="Liolios K."/>
            <person name="Pagani I."/>
            <person name="Ivanova N."/>
            <person name="Huntemann M."/>
            <person name="Mavromatis K."/>
            <person name="Ovchinikova G."/>
            <person name="Pati A."/>
            <person name="Chen A."/>
            <person name="Palaniappan K."/>
            <person name="Land M."/>
            <person name="Hauser L."/>
            <person name="Brambilla E.M."/>
            <person name="Ngatchou-Djao O.D."/>
            <person name="Rohde M."/>
            <person name="Tindall B.J."/>
            <person name="Goker M."/>
            <person name="Detter J.C."/>
            <person name="Woyke T."/>
            <person name="Bristow J."/>
            <person name="Eisen J.A."/>
            <person name="Markowitz V."/>
            <person name="Hugenholtz P."/>
            <person name="Klenk H.P."/>
            <person name="Kyrpides N.C."/>
        </authorList>
    </citation>
    <scope>NUCLEOTIDE SEQUENCE [LARGE SCALE GENOMIC DNA]</scope>
    <source>
        <strain evidence="5">DSM 16511 / JCM 12458 / E9I37-1</strain>
    </source>
</reference>
<sequence>MKKLFLLSLLAFGSIYAGSFSWYRDVPVIRSKPVYETVTIRKPYEVCYNRQVPVYRNGIEEPVAALLGGAAGGVLGHQIGKGRGRTAATIGGAVVGAFVGDNLARRQRRVYYRPHRVCETRYRVHGERQLVHYRNVARFHGRRIVKFSSRPLRYIRIKITASY</sequence>
<accession>E6X309</accession>
<dbReference type="EMBL" id="CP002452">
    <property type="protein sequence ID" value="ADV46153.1"/>
    <property type="molecule type" value="Genomic_DNA"/>
</dbReference>
<dbReference type="OrthoDB" id="5339734at2"/>
<evidence type="ECO:0000259" key="3">
    <source>
        <dbReference type="Pfam" id="PF05433"/>
    </source>
</evidence>